<dbReference type="RefSeq" id="WP_157425052.1">
    <property type="nucleotide sequence ID" value="NZ_BAAANI010000004.1"/>
</dbReference>
<keyword evidence="3" id="KW-0238">DNA-binding</keyword>
<comment type="caution">
    <text evidence="6">The sequence shown here is derived from an EMBL/GenBank/DDBJ whole genome shotgun (WGS) entry which is preliminary data.</text>
</comment>
<organism evidence="6 7">
    <name type="scientific">Agromyces lapidis</name>
    <dbReference type="NCBI Taxonomy" id="279574"/>
    <lineage>
        <taxon>Bacteria</taxon>
        <taxon>Bacillati</taxon>
        <taxon>Actinomycetota</taxon>
        <taxon>Actinomycetes</taxon>
        <taxon>Micrococcales</taxon>
        <taxon>Microbacteriaceae</taxon>
        <taxon>Agromyces</taxon>
    </lineage>
</organism>
<dbReference type="InterPro" id="IPR036390">
    <property type="entry name" value="WH_DNA-bd_sf"/>
</dbReference>
<dbReference type="InterPro" id="IPR005119">
    <property type="entry name" value="LysR_subst-bd"/>
</dbReference>
<dbReference type="Pfam" id="PF00126">
    <property type="entry name" value="HTH_1"/>
    <property type="match status" value="1"/>
</dbReference>
<dbReference type="SUPFAM" id="SSF46785">
    <property type="entry name" value="Winged helix' DNA-binding domain"/>
    <property type="match status" value="1"/>
</dbReference>
<comment type="similarity">
    <text evidence="1">Belongs to the LysR transcriptional regulatory family.</text>
</comment>
<dbReference type="PANTHER" id="PTHR30346">
    <property type="entry name" value="TRANSCRIPTIONAL DUAL REGULATOR HCAR-RELATED"/>
    <property type="match status" value="1"/>
</dbReference>
<dbReference type="Pfam" id="PF03466">
    <property type="entry name" value="LysR_substrate"/>
    <property type="match status" value="1"/>
</dbReference>
<dbReference type="InterPro" id="IPR036388">
    <property type="entry name" value="WH-like_DNA-bd_sf"/>
</dbReference>
<evidence type="ECO:0000256" key="2">
    <source>
        <dbReference type="ARBA" id="ARBA00023015"/>
    </source>
</evidence>
<dbReference type="SUPFAM" id="SSF53850">
    <property type="entry name" value="Periplasmic binding protein-like II"/>
    <property type="match status" value="1"/>
</dbReference>
<dbReference type="PANTHER" id="PTHR30346:SF29">
    <property type="entry name" value="LYSR SUBSTRATE-BINDING"/>
    <property type="match status" value="1"/>
</dbReference>
<dbReference type="EMBL" id="JBHMBL010000003">
    <property type="protein sequence ID" value="MFB9643270.1"/>
    <property type="molecule type" value="Genomic_DNA"/>
</dbReference>
<dbReference type="Gene3D" id="3.40.190.10">
    <property type="entry name" value="Periplasmic binding protein-like II"/>
    <property type="match status" value="2"/>
</dbReference>
<evidence type="ECO:0000259" key="5">
    <source>
        <dbReference type="PROSITE" id="PS50931"/>
    </source>
</evidence>
<feature type="domain" description="HTH lysR-type" evidence="5">
    <location>
        <begin position="2"/>
        <end position="59"/>
    </location>
</feature>
<keyword evidence="4" id="KW-0804">Transcription</keyword>
<evidence type="ECO:0000256" key="4">
    <source>
        <dbReference type="ARBA" id="ARBA00023163"/>
    </source>
</evidence>
<dbReference type="Proteomes" id="UP001589667">
    <property type="component" value="Unassembled WGS sequence"/>
</dbReference>
<keyword evidence="7" id="KW-1185">Reference proteome</keyword>
<gene>
    <name evidence="6" type="ORF">ACFFQV_13310</name>
</gene>
<evidence type="ECO:0000313" key="7">
    <source>
        <dbReference type="Proteomes" id="UP001589667"/>
    </source>
</evidence>
<accession>A0ABV5SSI7</accession>
<name>A0ABV5SSI7_9MICO</name>
<dbReference type="InterPro" id="IPR000847">
    <property type="entry name" value="LysR_HTH_N"/>
</dbReference>
<keyword evidence="2" id="KW-0805">Transcription regulation</keyword>
<proteinExistence type="inferred from homology"/>
<reference evidence="6 7" key="1">
    <citation type="submission" date="2024-09" db="EMBL/GenBank/DDBJ databases">
        <authorList>
            <person name="Sun Q."/>
            <person name="Mori K."/>
        </authorList>
    </citation>
    <scope>NUCLEOTIDE SEQUENCE [LARGE SCALE GENOMIC DNA]</scope>
    <source>
        <strain evidence="6 7">JCM 14321</strain>
    </source>
</reference>
<protein>
    <submittedName>
        <fullName evidence="6">LysR family transcriptional regulator</fullName>
    </submittedName>
</protein>
<evidence type="ECO:0000313" key="6">
    <source>
        <dbReference type="EMBL" id="MFB9643270.1"/>
    </source>
</evidence>
<sequence length="311" mass="33329">MISLQQLRVILAVRANGSLTKAANALHYGVPTVTHHLDALESRLGAQLVERTPRGARLTPIGELLAEEGEQILARVAHAERLVATYRDAGAMTLVVGTFPSIGARLLPEAIRALRESMHVEVELVEGEPTELVRMLGEGALHAALIYDLEGDPAFDAPDLESTLLMSEPFHVLVGASSPLAALDELDLGELGRSWIGSRNDDEASQRVLRRASAALGQELHVFTRTDDLNMIHGLVAADLAVALAVPSTFVPGFEVVVRPPVQELGLRRLAFVTRGDAQLPALARLRDILVDASAELSRQTTAPSATAPRS</sequence>
<dbReference type="PROSITE" id="PS50931">
    <property type="entry name" value="HTH_LYSR"/>
    <property type="match status" value="1"/>
</dbReference>
<evidence type="ECO:0000256" key="3">
    <source>
        <dbReference type="ARBA" id="ARBA00023125"/>
    </source>
</evidence>
<dbReference type="Gene3D" id="1.10.10.10">
    <property type="entry name" value="Winged helix-like DNA-binding domain superfamily/Winged helix DNA-binding domain"/>
    <property type="match status" value="1"/>
</dbReference>
<evidence type="ECO:0000256" key="1">
    <source>
        <dbReference type="ARBA" id="ARBA00009437"/>
    </source>
</evidence>